<sequence length="401" mass="43058">MEQTQNHSRHMAASVASQSSPGLPQRRFDESWVELSSQPSSSSLSSIGDDIVTTGLYVANPHQRRRRLHAAARSLPSSNTAIHAAETSSQEEVDESDSDEDHITTISAENIHSSEHVESEASDDDSDDCDNATALGRATDAAIFRPQPNAFSHPPSFGNTRRHSTNSSLPTHPHNEFRRPSFSQRSQTRVHRSGPSFMSPSIREDNDAALRASLNTLLSCAHAARSLPKTEEEAAARRAASTGVLPSSQPVELRLVAESELLDEARSAPSPRSQPRTRTPVYGSQTPAKSRRSDSAGRSPRAAKKKRTVVAAEEATFISPTLMTWVVSAGVVVLVSVVGFGAGYVIGREVGRQEAQDVLAASVGSSMNETTTCGQEVMRSSGSGLRRLRWGAMGKSLVAQA</sequence>
<proteinExistence type="predicted"/>
<evidence type="ECO:0000313" key="3">
    <source>
        <dbReference type="EMBL" id="CEJ85878.1"/>
    </source>
</evidence>
<evidence type="ECO:0000313" key="4">
    <source>
        <dbReference type="Proteomes" id="UP000039046"/>
    </source>
</evidence>
<keyword evidence="2" id="KW-0472">Membrane</keyword>
<accession>A0A0A1TCD0</accession>
<feature type="compositionally biased region" description="Acidic residues" evidence="1">
    <location>
        <begin position="89"/>
        <end position="100"/>
    </location>
</feature>
<keyword evidence="2" id="KW-0812">Transmembrane</keyword>
<gene>
    <name evidence="3" type="ORF">VHEMI03943</name>
</gene>
<evidence type="ECO:0000256" key="1">
    <source>
        <dbReference type="SAM" id="MobiDB-lite"/>
    </source>
</evidence>
<feature type="transmembrane region" description="Helical" evidence="2">
    <location>
        <begin position="322"/>
        <end position="346"/>
    </location>
</feature>
<feature type="region of interest" description="Disordered" evidence="1">
    <location>
        <begin position="263"/>
        <end position="307"/>
    </location>
</feature>
<reference evidence="3 4" key="1">
    <citation type="journal article" date="2015" name="Genome Announc.">
        <title>Draft Genome Sequence and Gene Annotation of the Entomopathogenic Fungus Verticillium hemipterigenum.</title>
        <authorList>
            <person name="Horn F."/>
            <person name="Habel A."/>
            <person name="Scharf D.H."/>
            <person name="Dworschak J."/>
            <person name="Brakhage A.A."/>
            <person name="Guthke R."/>
            <person name="Hertweck C."/>
            <person name="Linde J."/>
        </authorList>
    </citation>
    <scope>NUCLEOTIDE SEQUENCE [LARGE SCALE GENOMIC DNA]</scope>
</reference>
<feature type="region of interest" description="Disordered" evidence="1">
    <location>
        <begin position="1"/>
        <end position="48"/>
    </location>
</feature>
<feature type="compositionally biased region" description="Acidic residues" evidence="1">
    <location>
        <begin position="120"/>
        <end position="130"/>
    </location>
</feature>
<dbReference type="Proteomes" id="UP000039046">
    <property type="component" value="Unassembled WGS sequence"/>
</dbReference>
<protein>
    <submittedName>
        <fullName evidence="3">Uncharacterized protein</fullName>
    </submittedName>
</protein>
<name>A0A0A1TCD0_9HYPO</name>
<dbReference type="HOGENOM" id="CLU_036233_0_0_1"/>
<organism evidence="3 4">
    <name type="scientific">[Torrubiella] hemipterigena</name>
    <dbReference type="NCBI Taxonomy" id="1531966"/>
    <lineage>
        <taxon>Eukaryota</taxon>
        <taxon>Fungi</taxon>
        <taxon>Dikarya</taxon>
        <taxon>Ascomycota</taxon>
        <taxon>Pezizomycotina</taxon>
        <taxon>Sordariomycetes</taxon>
        <taxon>Hypocreomycetidae</taxon>
        <taxon>Hypocreales</taxon>
        <taxon>Clavicipitaceae</taxon>
        <taxon>Clavicipitaceae incertae sedis</taxon>
        <taxon>'Torrubiella' clade</taxon>
    </lineage>
</organism>
<dbReference type="AlphaFoldDB" id="A0A0A1TCD0"/>
<feature type="compositionally biased region" description="Low complexity" evidence="1">
    <location>
        <begin position="267"/>
        <end position="280"/>
    </location>
</feature>
<dbReference type="EMBL" id="CDHN01000002">
    <property type="protein sequence ID" value="CEJ85878.1"/>
    <property type="molecule type" value="Genomic_DNA"/>
</dbReference>
<feature type="region of interest" description="Disordered" evidence="1">
    <location>
        <begin position="63"/>
        <end position="202"/>
    </location>
</feature>
<dbReference type="OrthoDB" id="5413188at2759"/>
<keyword evidence="4" id="KW-1185">Reference proteome</keyword>
<feature type="compositionally biased region" description="Low complexity" evidence="1">
    <location>
        <begin position="35"/>
        <end position="46"/>
    </location>
</feature>
<evidence type="ECO:0000256" key="2">
    <source>
        <dbReference type="SAM" id="Phobius"/>
    </source>
</evidence>
<keyword evidence="2" id="KW-1133">Transmembrane helix</keyword>